<dbReference type="InterPro" id="IPR039555">
    <property type="entry name" value="TraF/TrbB"/>
</dbReference>
<dbReference type="AlphaFoldDB" id="A0A562RLI7"/>
<dbReference type="InterPro" id="IPR036249">
    <property type="entry name" value="Thioredoxin-like_sf"/>
</dbReference>
<comment type="caution">
    <text evidence="1">The sequence shown here is derived from an EMBL/GenBank/DDBJ whole genome shotgun (WGS) entry which is preliminary data.</text>
</comment>
<dbReference type="SUPFAM" id="SSF52833">
    <property type="entry name" value="Thioredoxin-like"/>
    <property type="match status" value="1"/>
</dbReference>
<evidence type="ECO:0000313" key="2">
    <source>
        <dbReference type="Proteomes" id="UP000318431"/>
    </source>
</evidence>
<protein>
    <submittedName>
        <fullName evidence="1">Conjugal transfer pilus assembly protein TraF</fullName>
    </submittedName>
</protein>
<dbReference type="EMBL" id="VLLB01000001">
    <property type="protein sequence ID" value="TWI69300.1"/>
    <property type="molecule type" value="Genomic_DNA"/>
</dbReference>
<gene>
    <name evidence="1" type="ORF">IP91_00367</name>
</gene>
<evidence type="ECO:0000313" key="1">
    <source>
        <dbReference type="EMBL" id="TWI69300.1"/>
    </source>
</evidence>
<name>A0A562RLI7_9BURK</name>
<accession>A0A562RLI7</accession>
<organism evidence="1 2">
    <name type="scientific">Pseudoduganella lurida</name>
    <dbReference type="NCBI Taxonomy" id="1036180"/>
    <lineage>
        <taxon>Bacteria</taxon>
        <taxon>Pseudomonadati</taxon>
        <taxon>Pseudomonadota</taxon>
        <taxon>Betaproteobacteria</taxon>
        <taxon>Burkholderiales</taxon>
        <taxon>Oxalobacteraceae</taxon>
        <taxon>Telluria group</taxon>
        <taxon>Pseudoduganella</taxon>
    </lineage>
</organism>
<dbReference type="Pfam" id="PF13728">
    <property type="entry name" value="TraF"/>
    <property type="match status" value="1"/>
</dbReference>
<dbReference type="Gene3D" id="3.40.30.10">
    <property type="entry name" value="Glutaredoxin"/>
    <property type="match status" value="1"/>
</dbReference>
<sequence>MPTKPSSPFLVFWITLGLLPGWAGAQDSPGYWSQSTWQDPERGFLWYAPPKAAASPAPAPKPLAAMTNRELGAEIERMLSVAVETQSVDAVRDYLQVQQFAMDRASRFSDVFRRTVWSHPDLDYSLRGRPTNAMALTAYDAERTQRRQTASAQLAASHGLFFFFRSDCPYCHQLAPILKLYERTYGVEVFAVSLDGGTLPDFPHARADNGMATRLAIGAVPAIYLADKRSGQLQPLGFGVLSLEEIVNRVHVLTQTVPGQEY</sequence>
<dbReference type="OrthoDB" id="5559625at2"/>
<keyword evidence="2" id="KW-1185">Reference proteome</keyword>
<proteinExistence type="predicted"/>
<reference evidence="1 2" key="1">
    <citation type="journal article" date="2015" name="Stand. Genomic Sci.">
        <title>Genomic Encyclopedia of Bacterial and Archaeal Type Strains, Phase III: the genomes of soil and plant-associated and newly described type strains.</title>
        <authorList>
            <person name="Whitman W.B."/>
            <person name="Woyke T."/>
            <person name="Klenk H.P."/>
            <person name="Zhou Y."/>
            <person name="Lilburn T.G."/>
            <person name="Beck B.J."/>
            <person name="De Vos P."/>
            <person name="Vandamme P."/>
            <person name="Eisen J.A."/>
            <person name="Garrity G."/>
            <person name="Hugenholtz P."/>
            <person name="Kyrpides N.C."/>
        </authorList>
    </citation>
    <scope>NUCLEOTIDE SEQUENCE [LARGE SCALE GENOMIC DNA]</scope>
    <source>
        <strain evidence="1 2">CGMCC 1.10822</strain>
    </source>
</reference>
<dbReference type="Proteomes" id="UP000318431">
    <property type="component" value="Unassembled WGS sequence"/>
</dbReference>
<dbReference type="RefSeq" id="WP_145647066.1">
    <property type="nucleotide sequence ID" value="NZ_VLLB01000001.1"/>
</dbReference>